<feature type="transmembrane region" description="Helical" evidence="5">
    <location>
        <begin position="12"/>
        <end position="34"/>
    </location>
</feature>
<comment type="caution">
    <text evidence="7">The sequence shown here is derived from an EMBL/GenBank/DDBJ whole genome shotgun (WGS) entry which is preliminary data.</text>
</comment>
<accession>A0A5N0EI64</accession>
<protein>
    <submittedName>
        <fullName evidence="7">DoxX family membrane protein</fullName>
    </submittedName>
</protein>
<evidence type="ECO:0000256" key="5">
    <source>
        <dbReference type="SAM" id="Phobius"/>
    </source>
</evidence>
<dbReference type="Proteomes" id="UP000323876">
    <property type="component" value="Unassembled WGS sequence"/>
</dbReference>
<keyword evidence="2 5" id="KW-0812">Transmembrane</keyword>
<dbReference type="OrthoDB" id="5422529at2"/>
<evidence type="ECO:0000313" key="8">
    <source>
        <dbReference type="Proteomes" id="UP000323876"/>
    </source>
</evidence>
<evidence type="ECO:0000313" key="7">
    <source>
        <dbReference type="EMBL" id="KAA8887775.1"/>
    </source>
</evidence>
<feature type="transmembrane region" description="Helical" evidence="5">
    <location>
        <begin position="153"/>
        <end position="172"/>
    </location>
</feature>
<dbReference type="AlphaFoldDB" id="A0A5N0EI64"/>
<name>A0A5N0EI64_9NOCA</name>
<keyword evidence="3 5" id="KW-1133">Transmembrane helix</keyword>
<comment type="subcellular location">
    <subcellularLocation>
        <location evidence="1">Membrane</location>
        <topology evidence="1">Multi-pass membrane protein</topology>
    </subcellularLocation>
</comment>
<sequence length="229" mass="24636">MVVLDSTTERPVIVCSFTLPCNSFRLSLCVFLRVAGDPVWIGVELLVRTIVGGLFIAAGFAKLSATAQWRQEWVASYELIPGPLVRPVAAAVPLVEMVTGIWLLLGAFGPTSVWVAVVVLVAVTVAVISALMRRLGVPCGCFGTLGELISWRIVVRNLVFIAALIGLALHGLTATITILVAPVQVSVMAMLVVTVAMVARRQSRPAQYTELVPAAIIPFDRRRVERPPL</sequence>
<feature type="transmembrane region" description="Helical" evidence="5">
    <location>
        <begin position="178"/>
        <end position="199"/>
    </location>
</feature>
<feature type="domain" description="Methylamine utilisation protein MauE" evidence="6">
    <location>
        <begin position="45"/>
        <end position="168"/>
    </location>
</feature>
<organism evidence="7 8">
    <name type="scientific">Nocardia colli</name>
    <dbReference type="NCBI Taxonomy" id="2545717"/>
    <lineage>
        <taxon>Bacteria</taxon>
        <taxon>Bacillati</taxon>
        <taxon>Actinomycetota</taxon>
        <taxon>Actinomycetes</taxon>
        <taxon>Mycobacteriales</taxon>
        <taxon>Nocardiaceae</taxon>
        <taxon>Nocardia</taxon>
    </lineage>
</organism>
<feature type="transmembrane region" description="Helical" evidence="5">
    <location>
        <begin position="84"/>
        <end position="105"/>
    </location>
</feature>
<dbReference type="UniPathway" id="UPA00895"/>
<dbReference type="Pfam" id="PF07291">
    <property type="entry name" value="MauE"/>
    <property type="match status" value="1"/>
</dbReference>
<feature type="transmembrane region" description="Helical" evidence="5">
    <location>
        <begin position="40"/>
        <end position="63"/>
    </location>
</feature>
<dbReference type="InterPro" id="IPR009908">
    <property type="entry name" value="Methylamine_util_MauE"/>
</dbReference>
<dbReference type="EMBL" id="VXLC01000005">
    <property type="protein sequence ID" value="KAA8887775.1"/>
    <property type="molecule type" value="Genomic_DNA"/>
</dbReference>
<evidence type="ECO:0000256" key="3">
    <source>
        <dbReference type="ARBA" id="ARBA00022989"/>
    </source>
</evidence>
<proteinExistence type="predicted"/>
<feature type="transmembrane region" description="Helical" evidence="5">
    <location>
        <begin position="111"/>
        <end position="132"/>
    </location>
</feature>
<reference evidence="7 8" key="1">
    <citation type="submission" date="2019-09" db="EMBL/GenBank/DDBJ databases">
        <authorList>
            <person name="Wang X."/>
        </authorList>
    </citation>
    <scope>NUCLEOTIDE SEQUENCE [LARGE SCALE GENOMIC DNA]</scope>
    <source>
        <strain evidence="7 8">CICC 11023</strain>
    </source>
</reference>
<dbReference type="GO" id="GO:0030416">
    <property type="term" value="P:methylamine metabolic process"/>
    <property type="evidence" value="ECO:0007669"/>
    <property type="project" value="InterPro"/>
</dbReference>
<gene>
    <name evidence="7" type="ORF">F3087_16840</name>
</gene>
<keyword evidence="4 5" id="KW-0472">Membrane</keyword>
<dbReference type="GO" id="GO:0016020">
    <property type="term" value="C:membrane"/>
    <property type="evidence" value="ECO:0007669"/>
    <property type="project" value="UniProtKB-SubCell"/>
</dbReference>
<evidence type="ECO:0000256" key="4">
    <source>
        <dbReference type="ARBA" id="ARBA00023136"/>
    </source>
</evidence>
<evidence type="ECO:0000259" key="6">
    <source>
        <dbReference type="Pfam" id="PF07291"/>
    </source>
</evidence>
<evidence type="ECO:0000256" key="1">
    <source>
        <dbReference type="ARBA" id="ARBA00004141"/>
    </source>
</evidence>
<evidence type="ECO:0000256" key="2">
    <source>
        <dbReference type="ARBA" id="ARBA00022692"/>
    </source>
</evidence>
<keyword evidence="8" id="KW-1185">Reference proteome</keyword>